<feature type="domain" description="RING-CH-type" evidence="11">
    <location>
        <begin position="70"/>
        <end position="125"/>
    </location>
</feature>
<keyword evidence="7" id="KW-0862">Zinc</keyword>
<accession>B4JKL2</accession>
<dbReference type="STRING" id="7222.B4JKL2"/>
<dbReference type="OrthoDB" id="273089at2759"/>
<evidence type="ECO:0000256" key="5">
    <source>
        <dbReference type="ARBA" id="ARBA00022771"/>
    </source>
</evidence>
<comment type="subcellular location">
    <subcellularLocation>
        <location evidence="1">Membrane</location>
        <topology evidence="1">Multi-pass membrane protein</topology>
    </subcellularLocation>
</comment>
<dbReference type="PANTHER" id="PTHR46065:SF3">
    <property type="entry name" value="FI20425P1"/>
    <property type="match status" value="1"/>
</dbReference>
<dbReference type="GO" id="GO:0008270">
    <property type="term" value="F:zinc ion binding"/>
    <property type="evidence" value="ECO:0007669"/>
    <property type="project" value="UniProtKB-KW"/>
</dbReference>
<dbReference type="PANTHER" id="PTHR46065">
    <property type="entry name" value="E3 UBIQUITIN-PROTEIN LIGASE MARCH 2/3 FAMILY MEMBER"/>
    <property type="match status" value="1"/>
</dbReference>
<evidence type="ECO:0000313" key="12">
    <source>
        <dbReference type="EMBL" id="EDW00115.1"/>
    </source>
</evidence>
<evidence type="ECO:0000256" key="7">
    <source>
        <dbReference type="ARBA" id="ARBA00022833"/>
    </source>
</evidence>
<dbReference type="PhylomeDB" id="B4JKL2"/>
<evidence type="ECO:0000256" key="4">
    <source>
        <dbReference type="ARBA" id="ARBA00022723"/>
    </source>
</evidence>
<keyword evidence="9 10" id="KW-0472">Membrane</keyword>
<keyword evidence="13" id="KW-1185">Reference proteome</keyword>
<gene>
    <name evidence="12" type="primary">Dgri\GH12688</name>
    <name evidence="12" type="ORF">Dgri_GH12688</name>
</gene>
<keyword evidence="8 10" id="KW-1133">Transmembrane helix</keyword>
<evidence type="ECO:0000256" key="6">
    <source>
        <dbReference type="ARBA" id="ARBA00022786"/>
    </source>
</evidence>
<evidence type="ECO:0000259" key="11">
    <source>
        <dbReference type="PROSITE" id="PS51292"/>
    </source>
</evidence>
<dbReference type="GO" id="GO:0004842">
    <property type="term" value="F:ubiquitin-protein transferase activity"/>
    <property type="evidence" value="ECO:0007669"/>
    <property type="project" value="TreeGrafter"/>
</dbReference>
<dbReference type="Proteomes" id="UP000001070">
    <property type="component" value="Unassembled WGS sequence"/>
</dbReference>
<dbReference type="InParanoid" id="B4JKL2"/>
<dbReference type="GO" id="GO:0016567">
    <property type="term" value="P:protein ubiquitination"/>
    <property type="evidence" value="ECO:0007669"/>
    <property type="project" value="TreeGrafter"/>
</dbReference>
<evidence type="ECO:0000256" key="9">
    <source>
        <dbReference type="ARBA" id="ARBA00023136"/>
    </source>
</evidence>
<dbReference type="AlphaFoldDB" id="B4JKL2"/>
<proteinExistence type="predicted"/>
<dbReference type="PROSITE" id="PS51292">
    <property type="entry name" value="ZF_RING_CH"/>
    <property type="match status" value="1"/>
</dbReference>
<dbReference type="InterPro" id="IPR011016">
    <property type="entry name" value="Znf_RING-CH"/>
</dbReference>
<dbReference type="InterPro" id="IPR013083">
    <property type="entry name" value="Znf_RING/FYVE/PHD"/>
</dbReference>
<keyword evidence="5" id="KW-0863">Zinc-finger</keyword>
<evidence type="ECO:0000256" key="3">
    <source>
        <dbReference type="ARBA" id="ARBA00022692"/>
    </source>
</evidence>
<dbReference type="eggNOG" id="KOG1609">
    <property type="taxonomic scope" value="Eukaryota"/>
</dbReference>
<dbReference type="SMART" id="SM00744">
    <property type="entry name" value="RINGv"/>
    <property type="match status" value="1"/>
</dbReference>
<dbReference type="Pfam" id="PF12906">
    <property type="entry name" value="RINGv"/>
    <property type="match status" value="1"/>
</dbReference>
<dbReference type="OMA" id="QAVRLFW"/>
<keyword evidence="2" id="KW-0808">Transferase</keyword>
<keyword evidence="3 10" id="KW-0812">Transmembrane</keyword>
<evidence type="ECO:0000256" key="10">
    <source>
        <dbReference type="SAM" id="Phobius"/>
    </source>
</evidence>
<evidence type="ECO:0000256" key="8">
    <source>
        <dbReference type="ARBA" id="ARBA00022989"/>
    </source>
</evidence>
<organism evidence="13">
    <name type="scientific">Drosophila grimshawi</name>
    <name type="common">Hawaiian fruit fly</name>
    <name type="synonym">Idiomyia grimshawi</name>
    <dbReference type="NCBI Taxonomy" id="7222"/>
    <lineage>
        <taxon>Eukaryota</taxon>
        <taxon>Metazoa</taxon>
        <taxon>Ecdysozoa</taxon>
        <taxon>Arthropoda</taxon>
        <taxon>Hexapoda</taxon>
        <taxon>Insecta</taxon>
        <taxon>Pterygota</taxon>
        <taxon>Neoptera</taxon>
        <taxon>Endopterygota</taxon>
        <taxon>Diptera</taxon>
        <taxon>Brachycera</taxon>
        <taxon>Muscomorpha</taxon>
        <taxon>Ephydroidea</taxon>
        <taxon>Drosophilidae</taxon>
        <taxon>Drosophila</taxon>
        <taxon>Hawaiian Drosophila</taxon>
    </lineage>
</organism>
<dbReference type="EMBL" id="CH916370">
    <property type="protein sequence ID" value="EDW00115.1"/>
    <property type="molecule type" value="Genomic_DNA"/>
</dbReference>
<feature type="transmembrane region" description="Helical" evidence="10">
    <location>
        <begin position="151"/>
        <end position="169"/>
    </location>
</feature>
<keyword evidence="6" id="KW-0833">Ubl conjugation pathway</keyword>
<evidence type="ECO:0000256" key="2">
    <source>
        <dbReference type="ARBA" id="ARBA00022679"/>
    </source>
</evidence>
<evidence type="ECO:0000313" key="13">
    <source>
        <dbReference type="Proteomes" id="UP000001070"/>
    </source>
</evidence>
<dbReference type="Gene3D" id="3.30.40.10">
    <property type="entry name" value="Zinc/RING finger domain, C3HC4 (zinc finger)"/>
    <property type="match status" value="1"/>
</dbReference>
<evidence type="ECO:0000256" key="1">
    <source>
        <dbReference type="ARBA" id="ARBA00004141"/>
    </source>
</evidence>
<sequence length="245" mass="27755">MAQQDQQQLSEATALRLFSSIAAGTSLAQPRTQQQQEHELTDGRGIADAGAEPHGVALASQPVSQESVHSANEFGNSCRICRWNRSDMEIINCPCKCKGSVCLKRWIMHRRDNRCEICNAPFNITADRASVMQMVRAFFCDRCCGMILKHLLFSASLMPIANVILQQVLHCMDHLNQGSNELLTVHEVFFASCALLTSSALFFHFFEFVTTRFLLIRNILRHWWMFGSTNDFGLVEVEDDDFDLF</sequence>
<name>B4JKL2_DROGR</name>
<dbReference type="GO" id="GO:0016020">
    <property type="term" value="C:membrane"/>
    <property type="evidence" value="ECO:0007669"/>
    <property type="project" value="UniProtKB-SubCell"/>
</dbReference>
<reference evidence="12 13" key="1">
    <citation type="journal article" date="2007" name="Nature">
        <title>Evolution of genes and genomes on the Drosophila phylogeny.</title>
        <authorList>
            <consortium name="Drosophila 12 Genomes Consortium"/>
            <person name="Clark A.G."/>
            <person name="Eisen M.B."/>
            <person name="Smith D.R."/>
            <person name="Bergman C.M."/>
            <person name="Oliver B."/>
            <person name="Markow T.A."/>
            <person name="Kaufman T.C."/>
            <person name="Kellis M."/>
            <person name="Gelbart W."/>
            <person name="Iyer V.N."/>
            <person name="Pollard D.A."/>
            <person name="Sackton T.B."/>
            <person name="Larracuente A.M."/>
            <person name="Singh N.D."/>
            <person name="Abad J.P."/>
            <person name="Abt D.N."/>
            <person name="Adryan B."/>
            <person name="Aguade M."/>
            <person name="Akashi H."/>
            <person name="Anderson W.W."/>
            <person name="Aquadro C.F."/>
            <person name="Ardell D.H."/>
            <person name="Arguello R."/>
            <person name="Artieri C.G."/>
            <person name="Barbash D.A."/>
            <person name="Barker D."/>
            <person name="Barsanti P."/>
            <person name="Batterham P."/>
            <person name="Batzoglou S."/>
            <person name="Begun D."/>
            <person name="Bhutkar A."/>
            <person name="Blanco E."/>
            <person name="Bosak S.A."/>
            <person name="Bradley R.K."/>
            <person name="Brand A.D."/>
            <person name="Brent M.R."/>
            <person name="Brooks A.N."/>
            <person name="Brown R.H."/>
            <person name="Butlin R.K."/>
            <person name="Caggese C."/>
            <person name="Calvi B.R."/>
            <person name="Bernardo de Carvalho A."/>
            <person name="Caspi A."/>
            <person name="Castrezana S."/>
            <person name="Celniker S.E."/>
            <person name="Chang J.L."/>
            <person name="Chapple C."/>
            <person name="Chatterji S."/>
            <person name="Chinwalla A."/>
            <person name="Civetta A."/>
            <person name="Clifton S.W."/>
            <person name="Comeron J.M."/>
            <person name="Costello J.C."/>
            <person name="Coyne J.A."/>
            <person name="Daub J."/>
            <person name="David R.G."/>
            <person name="Delcher A.L."/>
            <person name="Delehaunty K."/>
            <person name="Do C.B."/>
            <person name="Ebling H."/>
            <person name="Edwards K."/>
            <person name="Eickbush T."/>
            <person name="Evans J.D."/>
            <person name="Filipski A."/>
            <person name="Findeiss S."/>
            <person name="Freyhult E."/>
            <person name="Fulton L."/>
            <person name="Fulton R."/>
            <person name="Garcia A.C."/>
            <person name="Gardiner A."/>
            <person name="Garfield D.A."/>
            <person name="Garvin B.E."/>
            <person name="Gibson G."/>
            <person name="Gilbert D."/>
            <person name="Gnerre S."/>
            <person name="Godfrey J."/>
            <person name="Good R."/>
            <person name="Gotea V."/>
            <person name="Gravely B."/>
            <person name="Greenberg A.J."/>
            <person name="Griffiths-Jones S."/>
            <person name="Gross S."/>
            <person name="Guigo R."/>
            <person name="Gustafson E.A."/>
            <person name="Haerty W."/>
            <person name="Hahn M.W."/>
            <person name="Halligan D.L."/>
            <person name="Halpern A.L."/>
            <person name="Halter G.M."/>
            <person name="Han M.V."/>
            <person name="Heger A."/>
            <person name="Hillier L."/>
            <person name="Hinrichs A.S."/>
            <person name="Holmes I."/>
            <person name="Hoskins R.A."/>
            <person name="Hubisz M.J."/>
            <person name="Hultmark D."/>
            <person name="Huntley M.A."/>
            <person name="Jaffe D.B."/>
            <person name="Jagadeeshan S."/>
            <person name="Jeck W.R."/>
            <person name="Johnson J."/>
            <person name="Jones C.D."/>
            <person name="Jordan W.C."/>
            <person name="Karpen G.H."/>
            <person name="Kataoka E."/>
            <person name="Keightley P.D."/>
            <person name="Kheradpour P."/>
            <person name="Kirkness E.F."/>
            <person name="Koerich L.B."/>
            <person name="Kristiansen K."/>
            <person name="Kudrna D."/>
            <person name="Kulathinal R.J."/>
            <person name="Kumar S."/>
            <person name="Kwok R."/>
            <person name="Lander E."/>
            <person name="Langley C.H."/>
            <person name="Lapoint R."/>
            <person name="Lazzaro B.P."/>
            <person name="Lee S.J."/>
            <person name="Levesque L."/>
            <person name="Li R."/>
            <person name="Lin C.F."/>
            <person name="Lin M.F."/>
            <person name="Lindblad-Toh K."/>
            <person name="Llopart A."/>
            <person name="Long M."/>
            <person name="Low L."/>
            <person name="Lozovsky E."/>
            <person name="Lu J."/>
            <person name="Luo M."/>
            <person name="Machado C.A."/>
            <person name="Makalowski W."/>
            <person name="Marzo M."/>
            <person name="Matsuda M."/>
            <person name="Matzkin L."/>
            <person name="McAllister B."/>
            <person name="McBride C.S."/>
            <person name="McKernan B."/>
            <person name="McKernan K."/>
            <person name="Mendez-Lago M."/>
            <person name="Minx P."/>
            <person name="Mollenhauer M.U."/>
            <person name="Montooth K."/>
            <person name="Mount S.M."/>
            <person name="Mu X."/>
            <person name="Myers E."/>
            <person name="Negre B."/>
            <person name="Newfeld S."/>
            <person name="Nielsen R."/>
            <person name="Noor M.A."/>
            <person name="O'Grady P."/>
            <person name="Pachter L."/>
            <person name="Papaceit M."/>
            <person name="Parisi M.J."/>
            <person name="Parisi M."/>
            <person name="Parts L."/>
            <person name="Pedersen J.S."/>
            <person name="Pesole G."/>
            <person name="Phillippy A.M."/>
            <person name="Ponting C.P."/>
            <person name="Pop M."/>
            <person name="Porcelli D."/>
            <person name="Powell J.R."/>
            <person name="Prohaska S."/>
            <person name="Pruitt K."/>
            <person name="Puig M."/>
            <person name="Quesneville H."/>
            <person name="Ram K.R."/>
            <person name="Rand D."/>
            <person name="Rasmussen M.D."/>
            <person name="Reed L.K."/>
            <person name="Reenan R."/>
            <person name="Reily A."/>
            <person name="Remington K.A."/>
            <person name="Rieger T.T."/>
            <person name="Ritchie M.G."/>
            <person name="Robin C."/>
            <person name="Rogers Y.H."/>
            <person name="Rohde C."/>
            <person name="Rozas J."/>
            <person name="Rubenfield M.J."/>
            <person name="Ruiz A."/>
            <person name="Russo S."/>
            <person name="Salzberg S.L."/>
            <person name="Sanchez-Gracia A."/>
            <person name="Saranga D.J."/>
            <person name="Sato H."/>
            <person name="Schaeffer S.W."/>
            <person name="Schatz M.C."/>
            <person name="Schlenke T."/>
            <person name="Schwartz R."/>
            <person name="Segarra C."/>
            <person name="Singh R.S."/>
            <person name="Sirot L."/>
            <person name="Sirota M."/>
            <person name="Sisneros N.B."/>
            <person name="Smith C.D."/>
            <person name="Smith T.F."/>
            <person name="Spieth J."/>
            <person name="Stage D.E."/>
            <person name="Stark A."/>
            <person name="Stephan W."/>
            <person name="Strausberg R.L."/>
            <person name="Strempel S."/>
            <person name="Sturgill D."/>
            <person name="Sutton G."/>
            <person name="Sutton G.G."/>
            <person name="Tao W."/>
            <person name="Teichmann S."/>
            <person name="Tobari Y.N."/>
            <person name="Tomimura Y."/>
            <person name="Tsolas J.M."/>
            <person name="Valente V.L."/>
            <person name="Venter E."/>
            <person name="Venter J.C."/>
            <person name="Vicario S."/>
            <person name="Vieira F.G."/>
            <person name="Vilella A.J."/>
            <person name="Villasante A."/>
            <person name="Walenz B."/>
            <person name="Wang J."/>
            <person name="Wasserman M."/>
            <person name="Watts T."/>
            <person name="Wilson D."/>
            <person name="Wilson R.K."/>
            <person name="Wing R.A."/>
            <person name="Wolfner M.F."/>
            <person name="Wong A."/>
            <person name="Wong G.K."/>
            <person name="Wu C.I."/>
            <person name="Wu G."/>
            <person name="Yamamoto D."/>
            <person name="Yang H.P."/>
            <person name="Yang S.P."/>
            <person name="Yorke J.A."/>
            <person name="Yoshida K."/>
            <person name="Zdobnov E."/>
            <person name="Zhang P."/>
            <person name="Zhang Y."/>
            <person name="Zimin A.V."/>
            <person name="Baldwin J."/>
            <person name="Abdouelleil A."/>
            <person name="Abdulkadir J."/>
            <person name="Abebe A."/>
            <person name="Abera B."/>
            <person name="Abreu J."/>
            <person name="Acer S.C."/>
            <person name="Aftuck L."/>
            <person name="Alexander A."/>
            <person name="An P."/>
            <person name="Anderson E."/>
            <person name="Anderson S."/>
            <person name="Arachi H."/>
            <person name="Azer M."/>
            <person name="Bachantsang P."/>
            <person name="Barry A."/>
            <person name="Bayul T."/>
            <person name="Berlin A."/>
            <person name="Bessette D."/>
            <person name="Bloom T."/>
            <person name="Blye J."/>
            <person name="Boguslavskiy L."/>
            <person name="Bonnet C."/>
            <person name="Boukhgalter B."/>
            <person name="Bourzgui I."/>
            <person name="Brown A."/>
            <person name="Cahill P."/>
            <person name="Channer S."/>
            <person name="Cheshatsang Y."/>
            <person name="Chuda L."/>
            <person name="Citroen M."/>
            <person name="Collymore A."/>
            <person name="Cooke P."/>
            <person name="Costello M."/>
            <person name="D'Aco K."/>
            <person name="Daza R."/>
            <person name="De Haan G."/>
            <person name="DeGray S."/>
            <person name="DeMaso C."/>
            <person name="Dhargay N."/>
            <person name="Dooley K."/>
            <person name="Dooley E."/>
            <person name="Doricent M."/>
            <person name="Dorje P."/>
            <person name="Dorjee K."/>
            <person name="Dupes A."/>
            <person name="Elong R."/>
            <person name="Falk J."/>
            <person name="Farina A."/>
            <person name="Faro S."/>
            <person name="Ferguson D."/>
            <person name="Fisher S."/>
            <person name="Foley C.D."/>
            <person name="Franke A."/>
            <person name="Friedrich D."/>
            <person name="Gadbois L."/>
            <person name="Gearin G."/>
            <person name="Gearin C.R."/>
            <person name="Giannoukos G."/>
            <person name="Goode T."/>
            <person name="Graham J."/>
            <person name="Grandbois E."/>
            <person name="Grewal S."/>
            <person name="Gyaltsen K."/>
            <person name="Hafez N."/>
            <person name="Hagos B."/>
            <person name="Hall J."/>
            <person name="Henson C."/>
            <person name="Hollinger A."/>
            <person name="Honan T."/>
            <person name="Huard M.D."/>
            <person name="Hughes L."/>
            <person name="Hurhula B."/>
            <person name="Husby M.E."/>
            <person name="Kamat A."/>
            <person name="Kanga B."/>
            <person name="Kashin S."/>
            <person name="Khazanovich D."/>
            <person name="Kisner P."/>
            <person name="Lance K."/>
            <person name="Lara M."/>
            <person name="Lee W."/>
            <person name="Lennon N."/>
            <person name="Letendre F."/>
            <person name="LeVine R."/>
            <person name="Lipovsky A."/>
            <person name="Liu X."/>
            <person name="Liu J."/>
            <person name="Liu S."/>
            <person name="Lokyitsang T."/>
            <person name="Lokyitsang Y."/>
            <person name="Lubonja R."/>
            <person name="Lui A."/>
            <person name="MacDonald P."/>
            <person name="Magnisalis V."/>
            <person name="Maru K."/>
            <person name="Matthews C."/>
            <person name="McCusker W."/>
            <person name="McDonough S."/>
            <person name="Mehta T."/>
            <person name="Meldrim J."/>
            <person name="Meneus L."/>
            <person name="Mihai O."/>
            <person name="Mihalev A."/>
            <person name="Mihova T."/>
            <person name="Mittelman R."/>
            <person name="Mlenga V."/>
            <person name="Montmayeur A."/>
            <person name="Mulrain L."/>
            <person name="Navidi A."/>
            <person name="Naylor J."/>
            <person name="Negash T."/>
            <person name="Nguyen T."/>
            <person name="Nguyen N."/>
            <person name="Nicol R."/>
            <person name="Norbu C."/>
            <person name="Norbu N."/>
            <person name="Novod N."/>
            <person name="O'Neill B."/>
            <person name="Osman S."/>
            <person name="Markiewicz E."/>
            <person name="Oyono O.L."/>
            <person name="Patti C."/>
            <person name="Phunkhang P."/>
            <person name="Pierre F."/>
            <person name="Priest M."/>
            <person name="Raghuraman S."/>
            <person name="Rege F."/>
            <person name="Reyes R."/>
            <person name="Rise C."/>
            <person name="Rogov P."/>
            <person name="Ross K."/>
            <person name="Ryan E."/>
            <person name="Settipalli S."/>
            <person name="Shea T."/>
            <person name="Sherpa N."/>
            <person name="Shi L."/>
            <person name="Shih D."/>
            <person name="Sparrow T."/>
            <person name="Spaulding J."/>
            <person name="Stalker J."/>
            <person name="Stange-Thomann N."/>
            <person name="Stavropoulos S."/>
            <person name="Stone C."/>
            <person name="Strader C."/>
            <person name="Tesfaye S."/>
            <person name="Thomson T."/>
            <person name="Thoulutsang Y."/>
            <person name="Thoulutsang D."/>
            <person name="Topham K."/>
            <person name="Topping I."/>
            <person name="Tsamla T."/>
            <person name="Vassiliev H."/>
            <person name="Vo A."/>
            <person name="Wangchuk T."/>
            <person name="Wangdi T."/>
            <person name="Weiand M."/>
            <person name="Wilkinson J."/>
            <person name="Wilson A."/>
            <person name="Yadav S."/>
            <person name="Young G."/>
            <person name="Yu Q."/>
            <person name="Zembek L."/>
            <person name="Zhong D."/>
            <person name="Zimmer A."/>
            <person name="Zwirko Z."/>
            <person name="Jaffe D.B."/>
            <person name="Alvarez P."/>
            <person name="Brockman W."/>
            <person name="Butler J."/>
            <person name="Chin C."/>
            <person name="Gnerre S."/>
            <person name="Grabherr M."/>
            <person name="Kleber M."/>
            <person name="Mauceli E."/>
            <person name="MacCallum I."/>
        </authorList>
    </citation>
    <scope>NUCLEOTIDE SEQUENCE [LARGE SCALE GENOMIC DNA]</scope>
    <source>
        <strain evidence="13">Tucson 15287-2541.00</strain>
    </source>
</reference>
<protein>
    <submittedName>
        <fullName evidence="12">GH12688</fullName>
    </submittedName>
</protein>
<feature type="transmembrane region" description="Helical" evidence="10">
    <location>
        <begin position="189"/>
        <end position="215"/>
    </location>
</feature>
<keyword evidence="4" id="KW-0479">Metal-binding</keyword>
<dbReference type="SUPFAM" id="SSF57850">
    <property type="entry name" value="RING/U-box"/>
    <property type="match status" value="1"/>
</dbReference>
<dbReference type="HOGENOM" id="CLU_080256_0_0_1"/>